<dbReference type="EMBL" id="BAAAGE010000001">
    <property type="protein sequence ID" value="GAA0712836.1"/>
    <property type="molecule type" value="Genomic_DNA"/>
</dbReference>
<keyword evidence="1" id="KW-0472">Membrane</keyword>
<keyword evidence="1" id="KW-0812">Transmembrane</keyword>
<name>A0ABN1IGZ0_9FLAO</name>
<keyword evidence="1" id="KW-1133">Transmembrane helix</keyword>
<dbReference type="Proteomes" id="UP001501758">
    <property type="component" value="Unassembled WGS sequence"/>
</dbReference>
<dbReference type="RefSeq" id="WP_343909961.1">
    <property type="nucleotide sequence ID" value="NZ_BAAAGE010000001.1"/>
</dbReference>
<organism evidence="2 3">
    <name type="scientific">Aquimarina litoralis</name>
    <dbReference type="NCBI Taxonomy" id="584605"/>
    <lineage>
        <taxon>Bacteria</taxon>
        <taxon>Pseudomonadati</taxon>
        <taxon>Bacteroidota</taxon>
        <taxon>Flavobacteriia</taxon>
        <taxon>Flavobacteriales</taxon>
        <taxon>Flavobacteriaceae</taxon>
        <taxon>Aquimarina</taxon>
    </lineage>
</organism>
<gene>
    <name evidence="2" type="ORF">GCM10009430_03750</name>
</gene>
<evidence type="ECO:0000256" key="1">
    <source>
        <dbReference type="SAM" id="Phobius"/>
    </source>
</evidence>
<evidence type="ECO:0008006" key="4">
    <source>
        <dbReference type="Google" id="ProtNLM"/>
    </source>
</evidence>
<comment type="caution">
    <text evidence="2">The sequence shown here is derived from an EMBL/GenBank/DDBJ whole genome shotgun (WGS) entry which is preliminary data.</text>
</comment>
<evidence type="ECO:0000313" key="3">
    <source>
        <dbReference type="Proteomes" id="UP001501758"/>
    </source>
</evidence>
<keyword evidence="3" id="KW-1185">Reference proteome</keyword>
<sequence>MQFIEKHKALIITSMLMGIFVLTLYNINMVNKKKEQSEILMEIPEELMEELAKQEEPEEEIAPEENRELIASKRTHDAFNEDFEDSEDFEQRLKSLTETAEATEQTSDNEEMVEGEEVVNEEIIEEKVEESKKDEKPISEEVNNRNSSVTFTLKGRQKKDIPNPIYTCNGSGKVVIKIEVNQNGYVTDAKVDKKRSTTRNECLFENAINYARDALFSSSEIEEQKGFITYYFNYGG</sequence>
<proteinExistence type="predicted"/>
<accession>A0ABN1IGZ0</accession>
<reference evidence="2 3" key="1">
    <citation type="journal article" date="2019" name="Int. J. Syst. Evol. Microbiol.">
        <title>The Global Catalogue of Microorganisms (GCM) 10K type strain sequencing project: providing services to taxonomists for standard genome sequencing and annotation.</title>
        <authorList>
            <consortium name="The Broad Institute Genomics Platform"/>
            <consortium name="The Broad Institute Genome Sequencing Center for Infectious Disease"/>
            <person name="Wu L."/>
            <person name="Ma J."/>
        </authorList>
    </citation>
    <scope>NUCLEOTIDE SEQUENCE [LARGE SCALE GENOMIC DNA]</scope>
    <source>
        <strain evidence="2 3">JCM 15974</strain>
    </source>
</reference>
<evidence type="ECO:0000313" key="2">
    <source>
        <dbReference type="EMBL" id="GAA0712836.1"/>
    </source>
</evidence>
<feature type="transmembrane region" description="Helical" evidence="1">
    <location>
        <begin position="9"/>
        <end position="27"/>
    </location>
</feature>
<protein>
    <recommendedName>
        <fullName evidence="4">Energy transducer TonB</fullName>
    </recommendedName>
</protein>